<accession>U3CJT1</accession>
<keyword evidence="6 8" id="KW-1133">Transmembrane helix</keyword>
<dbReference type="GO" id="GO:0005886">
    <property type="term" value="C:plasma membrane"/>
    <property type="evidence" value="ECO:0007669"/>
    <property type="project" value="UniProtKB-SubCell"/>
</dbReference>
<evidence type="ECO:0000313" key="10">
    <source>
        <dbReference type="Proteomes" id="UP000016562"/>
    </source>
</evidence>
<dbReference type="InterPro" id="IPR005219">
    <property type="entry name" value="PqiA-like_proteobact"/>
</dbReference>
<feature type="transmembrane region" description="Helical" evidence="8">
    <location>
        <begin position="309"/>
        <end position="338"/>
    </location>
</feature>
<feature type="transmembrane region" description="Helical" evidence="8">
    <location>
        <begin position="359"/>
        <end position="377"/>
    </location>
</feature>
<proteinExistence type="inferred from homology"/>
<feature type="transmembrane region" description="Helical" evidence="8">
    <location>
        <begin position="180"/>
        <end position="200"/>
    </location>
</feature>
<dbReference type="RefSeq" id="WP_021715075.1">
    <property type="nucleotide sequence ID" value="NZ_BATM01000059.1"/>
</dbReference>
<feature type="transmembrane region" description="Helical" evidence="8">
    <location>
        <begin position="156"/>
        <end position="174"/>
    </location>
</feature>
<evidence type="ECO:0008006" key="11">
    <source>
        <dbReference type="Google" id="ProtNLM"/>
    </source>
</evidence>
<evidence type="ECO:0000313" key="9">
    <source>
        <dbReference type="EMBL" id="GAD81379.1"/>
    </source>
</evidence>
<comment type="subcellular location">
    <subcellularLocation>
        <location evidence="1">Cell inner membrane</location>
        <topology evidence="1">Multi-pass membrane protein</topology>
    </subcellularLocation>
</comment>
<evidence type="ECO:0000256" key="8">
    <source>
        <dbReference type="SAM" id="Phobius"/>
    </source>
</evidence>
<dbReference type="eggNOG" id="COG2995">
    <property type="taxonomic scope" value="Bacteria"/>
</dbReference>
<organism evidence="9 10">
    <name type="scientific">Vibrio ezurae NBRC 102218</name>
    <dbReference type="NCBI Taxonomy" id="1219080"/>
    <lineage>
        <taxon>Bacteria</taxon>
        <taxon>Pseudomonadati</taxon>
        <taxon>Pseudomonadota</taxon>
        <taxon>Gammaproteobacteria</taxon>
        <taxon>Vibrionales</taxon>
        <taxon>Vibrionaceae</taxon>
        <taxon>Vibrio</taxon>
    </lineage>
</organism>
<evidence type="ECO:0000256" key="5">
    <source>
        <dbReference type="ARBA" id="ARBA00022692"/>
    </source>
</evidence>
<sequence length="433" mass="48488">MCSSKQASHRQHSHYSNSELRVCQGCGMTVGAPIIEDNQNAYCPRCDTQLYRGHRHTCSGDVALSVVGLLLFIPVIMFPFLSIRLFGEYIDATLLDGVVLLIDEGFTFVGLLVLFCGFLVPITLCVCVVTANIALKRHHFSLMRWSMFGVYHLKHWMMIDVYIVSIAICCFKLTDYSDLIFGLSLPVLGVLQLVCLALVIRVSPRKYWQTFDEHLCTVRPNVPKSILSELKDCPQCHLVQTASSHCVRCHQPITFNESRSLQATWAFLIVATIALIPANVIPISILFANGARLEDTIFSGVISLVNNDMLVIAIIIFVASIVVPVAKILGIFYLLLCIHFKRTVYHKQRMMLFYIVKWIGKWSMVDLFVMSIMLTLVDRGQILNFTPGYGAVAFGIVVIFTMLAADALNPKLIWKNHSDTPSTHSKSTGDTFS</sequence>
<reference evidence="9 10" key="1">
    <citation type="submission" date="2013-09" db="EMBL/GenBank/DDBJ databases">
        <title>Whole genome shotgun sequence of Vibrio ezurae NBRC 102218.</title>
        <authorList>
            <person name="Yoshida I."/>
            <person name="Hosoyama A."/>
            <person name="Numata M."/>
            <person name="Hashimoto M."/>
            <person name="Hosoyama Y."/>
            <person name="Tsuchikane K."/>
            <person name="Noguchi M."/>
            <person name="Hirakata S."/>
            <person name="Ichikawa N."/>
            <person name="Ohji S."/>
            <person name="Yamazoe A."/>
            <person name="Fujita N."/>
        </authorList>
    </citation>
    <scope>NUCLEOTIDE SEQUENCE [LARGE SCALE GENOMIC DNA]</scope>
    <source>
        <strain evidence="9 10">NBRC 102218</strain>
    </source>
</reference>
<keyword evidence="7 8" id="KW-0472">Membrane</keyword>
<keyword evidence="4" id="KW-0997">Cell inner membrane</keyword>
<dbReference type="EMBL" id="BATM01000059">
    <property type="protein sequence ID" value="GAD81379.1"/>
    <property type="molecule type" value="Genomic_DNA"/>
</dbReference>
<keyword evidence="3" id="KW-1003">Cell membrane</keyword>
<feature type="transmembrane region" description="Helical" evidence="8">
    <location>
        <begin position="265"/>
        <end position="289"/>
    </location>
</feature>
<evidence type="ECO:0000256" key="1">
    <source>
        <dbReference type="ARBA" id="ARBA00004429"/>
    </source>
</evidence>
<dbReference type="InterPro" id="IPR007498">
    <property type="entry name" value="PqiA-like"/>
</dbReference>
<dbReference type="Pfam" id="PF04403">
    <property type="entry name" value="PqiA"/>
    <property type="match status" value="2"/>
</dbReference>
<evidence type="ECO:0000256" key="4">
    <source>
        <dbReference type="ARBA" id="ARBA00022519"/>
    </source>
</evidence>
<dbReference type="AlphaFoldDB" id="U3CJT1"/>
<dbReference type="PANTHER" id="PTHR30462">
    <property type="entry name" value="INTERMEMBRANE TRANSPORT PROTEIN PQIB-RELATED"/>
    <property type="match status" value="1"/>
</dbReference>
<feature type="transmembrane region" description="Helical" evidence="8">
    <location>
        <begin position="62"/>
        <end position="86"/>
    </location>
</feature>
<comment type="caution">
    <text evidence="9">The sequence shown here is derived from an EMBL/GenBank/DDBJ whole genome shotgun (WGS) entry which is preliminary data.</text>
</comment>
<gene>
    <name evidence="9" type="ORF">VEZ01S_59_00030</name>
</gene>
<dbReference type="PANTHER" id="PTHR30462:SF1">
    <property type="entry name" value="INTERMEMBRANE TRANSPORT PROTEIN YEBS"/>
    <property type="match status" value="1"/>
</dbReference>
<feature type="transmembrane region" description="Helical" evidence="8">
    <location>
        <begin position="106"/>
        <end position="135"/>
    </location>
</feature>
<keyword evidence="10" id="KW-1185">Reference proteome</keyword>
<dbReference type="InterPro" id="IPR051800">
    <property type="entry name" value="PqiA-PqiB_transport"/>
</dbReference>
<feature type="transmembrane region" description="Helical" evidence="8">
    <location>
        <begin position="389"/>
        <end position="408"/>
    </location>
</feature>
<evidence type="ECO:0000256" key="2">
    <source>
        <dbReference type="ARBA" id="ARBA00007555"/>
    </source>
</evidence>
<protein>
    <recommendedName>
        <fullName evidence="11">Paraquat-inducible protein A</fullName>
    </recommendedName>
</protein>
<evidence type="ECO:0000256" key="3">
    <source>
        <dbReference type="ARBA" id="ARBA00022475"/>
    </source>
</evidence>
<dbReference type="STRING" id="1219080.VEZ01S_59_00030"/>
<dbReference type="OrthoDB" id="9800207at2"/>
<evidence type="ECO:0000256" key="7">
    <source>
        <dbReference type="ARBA" id="ARBA00023136"/>
    </source>
</evidence>
<dbReference type="NCBIfam" id="TIGR00155">
    <property type="entry name" value="pqiA_fam"/>
    <property type="match status" value="1"/>
</dbReference>
<evidence type="ECO:0000256" key="6">
    <source>
        <dbReference type="ARBA" id="ARBA00022989"/>
    </source>
</evidence>
<dbReference type="Proteomes" id="UP000016562">
    <property type="component" value="Unassembled WGS sequence"/>
</dbReference>
<comment type="similarity">
    <text evidence="2">Belongs to the PqiA family.</text>
</comment>
<keyword evidence="5 8" id="KW-0812">Transmembrane</keyword>
<name>U3CJT1_9VIBR</name>